<keyword evidence="1" id="KW-0732">Signal</keyword>
<feature type="signal peptide" evidence="1">
    <location>
        <begin position="1"/>
        <end position="19"/>
    </location>
</feature>
<organism evidence="2 3">
    <name type="scientific">Reichenbachiella agariperforans</name>
    <dbReference type="NCBI Taxonomy" id="156994"/>
    <lineage>
        <taxon>Bacteria</taxon>
        <taxon>Pseudomonadati</taxon>
        <taxon>Bacteroidota</taxon>
        <taxon>Cytophagia</taxon>
        <taxon>Cytophagales</taxon>
        <taxon>Reichenbachiellaceae</taxon>
        <taxon>Reichenbachiella</taxon>
    </lineage>
</organism>
<dbReference type="InterPro" id="IPR019734">
    <property type="entry name" value="TPR_rpt"/>
</dbReference>
<evidence type="ECO:0000313" key="2">
    <source>
        <dbReference type="EMBL" id="SHK58264.1"/>
    </source>
</evidence>
<accession>A0A1M6TMV1</accession>
<proteinExistence type="predicted"/>
<dbReference type="EMBL" id="FRAA01000006">
    <property type="protein sequence ID" value="SHK58264.1"/>
    <property type="molecule type" value="Genomic_DNA"/>
</dbReference>
<protein>
    <submittedName>
        <fullName evidence="2">Uncharacterized protein</fullName>
    </submittedName>
</protein>
<dbReference type="InterPro" id="IPR011990">
    <property type="entry name" value="TPR-like_helical_dom_sf"/>
</dbReference>
<dbReference type="STRING" id="156994.SAMN04488028_106107"/>
<dbReference type="Proteomes" id="UP000184474">
    <property type="component" value="Unassembled WGS sequence"/>
</dbReference>
<dbReference type="Gene3D" id="1.25.40.10">
    <property type="entry name" value="Tetratricopeptide repeat domain"/>
    <property type="match status" value="1"/>
</dbReference>
<gene>
    <name evidence="2" type="ORF">SAMN04488028_106107</name>
</gene>
<dbReference type="AlphaFoldDB" id="A0A1M6TMV1"/>
<feature type="chain" id="PRO_5012906744" evidence="1">
    <location>
        <begin position="20"/>
        <end position="430"/>
    </location>
</feature>
<name>A0A1M6TMV1_REIAG</name>
<evidence type="ECO:0000256" key="1">
    <source>
        <dbReference type="SAM" id="SignalP"/>
    </source>
</evidence>
<dbReference type="SMART" id="SM00028">
    <property type="entry name" value="TPR"/>
    <property type="match status" value="2"/>
</dbReference>
<dbReference type="RefSeq" id="WP_073123794.1">
    <property type="nucleotide sequence ID" value="NZ_FRAA01000006.1"/>
</dbReference>
<dbReference type="SUPFAM" id="SSF48452">
    <property type="entry name" value="TPR-like"/>
    <property type="match status" value="1"/>
</dbReference>
<sequence>MKKLLLIGLVVGLNAAAIAQPGWNWPEDVDKAKEKNALYVDAVKSDQFARAVEPHQWLLDNCPDLNESLYINGAKIYEGLEEKETDPAKQLAYQEKALQMYDDRIKYFGDEPNVLNRKAFRAYKFYKGNRDKYQELMDLFDKTFEMNGVNTLDNNLVAYMDVVRRYKLGGGSITDEEVIDKYGKISDVISEKEAQKSNPKYERYQENVDKLLTATVDVNCEFIEGKLVPKMNETQDPKMAKKVFQLMLSAKCTDSPAFVEAGELVYKSEPSYGMAKVLGIKLASAGETDKAAEYYDAAIEMSDDNLQKAEIYMNKAQMFASKGQKAAARTNARKALSYDPSMSDAYTMIGNLYMQSYNDCREGVSKVADRLVFIAAYNQYQKAGNVDGMAKAKEQFPSISEIFELGLTEGQSMTVGCWINETVVLERRPN</sequence>
<reference evidence="3" key="1">
    <citation type="submission" date="2016-11" db="EMBL/GenBank/DDBJ databases">
        <authorList>
            <person name="Varghese N."/>
            <person name="Submissions S."/>
        </authorList>
    </citation>
    <scope>NUCLEOTIDE SEQUENCE [LARGE SCALE GENOMIC DNA]</scope>
    <source>
        <strain evidence="3">DSM 26134</strain>
    </source>
</reference>
<keyword evidence="3" id="KW-1185">Reference proteome</keyword>
<evidence type="ECO:0000313" key="3">
    <source>
        <dbReference type="Proteomes" id="UP000184474"/>
    </source>
</evidence>